<gene>
    <name evidence="1" type="ORF">EV196_1012</name>
</gene>
<protein>
    <submittedName>
        <fullName evidence="1">Uncharacterized protein</fullName>
    </submittedName>
</protein>
<dbReference type="AlphaFoldDB" id="A0A4R1RQB5"/>
<keyword evidence="2" id="KW-1185">Reference proteome</keyword>
<dbReference type="Proteomes" id="UP000295455">
    <property type="component" value="Unassembled WGS sequence"/>
</dbReference>
<proteinExistence type="predicted"/>
<dbReference type="EMBL" id="SLUP01000001">
    <property type="protein sequence ID" value="TCL68588.1"/>
    <property type="molecule type" value="Genomic_DNA"/>
</dbReference>
<name>A0A4R1RQB5_9FLAO</name>
<evidence type="ECO:0000313" key="2">
    <source>
        <dbReference type="Proteomes" id="UP000295455"/>
    </source>
</evidence>
<dbReference type="RefSeq" id="WP_132213631.1">
    <property type="nucleotide sequence ID" value="NZ_OX156936.1"/>
</dbReference>
<dbReference type="OrthoDB" id="1113890at2"/>
<sequence>MLKNIAVLITCCFGFILTAQEQDSLSFKNGIEKPSILSTHHFGIFSSRINSNFKLAPNKNPSLTFTSVSGNNFHPFVETYIPKDPEVRKEQSKLLWYHRNFHFENQETTPADYMNIVIDAIIKEFRFGINIPLNKKNELDITLRSYLITKGKYPFSLFTGDESIEWFHSNIMGGEDPYGRRYYGLNQVNFKYQDRNGNTLELNNNDFFLGGIELNHHYYPSFSINKTKNIYINFGSHLGINTSKFNSSIDFGLSANAIKKIEIKNNYEFNAGLGLNVLRKNIINFKEVIDLGNNRYLGTLDADFEIAKFTKRKNYNAFSVNYQIQSSYNQREESDYYRMIGKWEEINGGWQHGFETLYKNLSFWTFMYTYGRPNLTLSVYFIEDFRVNNAPDFQTGISLKLPIFK</sequence>
<organism evidence="1 2">
    <name type="scientific">Mariniflexile fucanivorans</name>
    <dbReference type="NCBI Taxonomy" id="264023"/>
    <lineage>
        <taxon>Bacteria</taxon>
        <taxon>Pseudomonadati</taxon>
        <taxon>Bacteroidota</taxon>
        <taxon>Flavobacteriia</taxon>
        <taxon>Flavobacteriales</taxon>
        <taxon>Flavobacteriaceae</taxon>
        <taxon>Mariniflexile</taxon>
    </lineage>
</organism>
<reference evidence="1 2" key="1">
    <citation type="submission" date="2019-03" db="EMBL/GenBank/DDBJ databases">
        <title>Genomic Encyclopedia of Type Strains, Phase IV (KMG-IV): sequencing the most valuable type-strain genomes for metagenomic binning, comparative biology and taxonomic classification.</title>
        <authorList>
            <person name="Goeker M."/>
        </authorList>
    </citation>
    <scope>NUCLEOTIDE SEQUENCE [LARGE SCALE GENOMIC DNA]</scope>
    <source>
        <strain evidence="1 2">DSM 18792</strain>
    </source>
</reference>
<evidence type="ECO:0000313" key="1">
    <source>
        <dbReference type="EMBL" id="TCL68588.1"/>
    </source>
</evidence>
<accession>A0A4R1RQB5</accession>
<comment type="caution">
    <text evidence="1">The sequence shown here is derived from an EMBL/GenBank/DDBJ whole genome shotgun (WGS) entry which is preliminary data.</text>
</comment>